<dbReference type="PANTHER" id="PTHR34220:SF7">
    <property type="entry name" value="SENSOR HISTIDINE KINASE YPDA"/>
    <property type="match status" value="1"/>
</dbReference>
<dbReference type="Gene3D" id="3.30.565.10">
    <property type="entry name" value="Histidine kinase-like ATPase, C-terminal domain"/>
    <property type="match status" value="1"/>
</dbReference>
<sequence length="596" mass="67201">MIYVAVTSLPIILFGGISYTMSTARLERDYTNYQGRINQQIVKTMEENLANLTRQSMAIYSNLDDIIHVLSLTDESMSTEYLSTYSRVSNYLNSLLQSNENLYAITLLSTDGSVLYYSGKQGNAINLYNVKEEPWVAETMGLKGMPLIMEPHLNKFIDAGSPNNKSVISISRSIINLQTSQPAGIIVFDQEISQFSNIVSAIEWENNQHFMVVGNSGAVIYSDATLSPAYYDKLIERAHANISGSFKLGIESREWLVNFSGSEKYQWKVISAIPLSELKEKNLFLRDINLVLLTVLILFAFVLSLYFSHVVTSPLKKLLFSLRKLSKGDFSTRVAIRGEDELSQIGVAFNVMVQNIESLIQQNYQIGLLKKQAELDVLQSQINPHFLFNTLTSILSVIDKRDFAKSATMIKSLSAMFRYSLSKGKYIVSFSEELEHVKKYIYIQKCRFADRYQVSYDIDDDVLSYGIVRLSLQPLIENAFIHGLDPKEGKGTLRITAKSSKDMFFVYIVDNGAGIEADKLQRINQSLEWNGDFTTNPYSEHMGIFNVNARIKLTYGSQYGLKLFINNRSETVVKITLPAEASDKPSLTLTLPGGDR</sequence>
<dbReference type="EC" id="2.7.13.3" evidence="11"/>
<dbReference type="Gene3D" id="6.10.340.10">
    <property type="match status" value="1"/>
</dbReference>
<dbReference type="Pfam" id="PF02518">
    <property type="entry name" value="HATPase_c"/>
    <property type="match status" value="1"/>
</dbReference>
<proteinExistence type="predicted"/>
<keyword evidence="6 11" id="KW-0418">Kinase</keyword>
<dbReference type="SUPFAM" id="SSF158472">
    <property type="entry name" value="HAMP domain-like"/>
    <property type="match status" value="1"/>
</dbReference>
<reference evidence="11" key="1">
    <citation type="submission" date="2023-04" db="EMBL/GenBank/DDBJ databases">
        <title>Comparative genomic analysis of Cohnella hashimotonis sp. nov., isolated from the International Space Station.</title>
        <authorList>
            <person name="Venkateswaran K."/>
            <person name="Simpson A."/>
        </authorList>
    </citation>
    <scope>NUCLEOTIDE SEQUENCE</scope>
    <source>
        <strain evidence="11">F6_2S_P_1</strain>
    </source>
</reference>
<dbReference type="InterPro" id="IPR036890">
    <property type="entry name" value="HATPase_C_sf"/>
</dbReference>
<dbReference type="EMBL" id="JAGRPV010000001">
    <property type="protein sequence ID" value="MDI4643624.1"/>
    <property type="molecule type" value="Genomic_DNA"/>
</dbReference>
<evidence type="ECO:0000313" key="12">
    <source>
        <dbReference type="Proteomes" id="UP001161691"/>
    </source>
</evidence>
<keyword evidence="12" id="KW-1185">Reference proteome</keyword>
<dbReference type="InterPro" id="IPR033479">
    <property type="entry name" value="dCache_1"/>
</dbReference>
<feature type="transmembrane region" description="Helical" evidence="9">
    <location>
        <begin position="288"/>
        <end position="307"/>
    </location>
</feature>
<evidence type="ECO:0000256" key="6">
    <source>
        <dbReference type="ARBA" id="ARBA00022777"/>
    </source>
</evidence>
<evidence type="ECO:0000256" key="2">
    <source>
        <dbReference type="ARBA" id="ARBA00022475"/>
    </source>
</evidence>
<name>A0ABT6T9W7_9BACL</name>
<dbReference type="Pfam" id="PF06580">
    <property type="entry name" value="His_kinase"/>
    <property type="match status" value="1"/>
</dbReference>
<protein>
    <submittedName>
        <fullName evidence="11">Sensor histidine kinase</fullName>
        <ecNumber evidence="11">2.7.13.3</ecNumber>
    </submittedName>
</protein>
<organism evidence="11 12">
    <name type="scientific">Cohnella hashimotonis</name>
    <dbReference type="NCBI Taxonomy" id="2826895"/>
    <lineage>
        <taxon>Bacteria</taxon>
        <taxon>Bacillati</taxon>
        <taxon>Bacillota</taxon>
        <taxon>Bacilli</taxon>
        <taxon>Bacillales</taxon>
        <taxon>Paenibacillaceae</taxon>
        <taxon>Cohnella</taxon>
    </lineage>
</organism>
<evidence type="ECO:0000259" key="10">
    <source>
        <dbReference type="PROSITE" id="PS50885"/>
    </source>
</evidence>
<keyword evidence="5 9" id="KW-0812">Transmembrane</keyword>
<keyword evidence="2" id="KW-1003">Cell membrane</keyword>
<dbReference type="Pfam" id="PF00672">
    <property type="entry name" value="HAMP"/>
    <property type="match status" value="1"/>
</dbReference>
<keyword evidence="7 9" id="KW-1133">Transmembrane helix</keyword>
<keyword evidence="4 11" id="KW-0808">Transferase</keyword>
<gene>
    <name evidence="11" type="ORF">KB449_01575</name>
</gene>
<comment type="subcellular location">
    <subcellularLocation>
        <location evidence="1">Cell membrane</location>
        <topology evidence="1">Multi-pass membrane protein</topology>
    </subcellularLocation>
</comment>
<dbReference type="Gene3D" id="3.30.450.20">
    <property type="entry name" value="PAS domain"/>
    <property type="match status" value="2"/>
</dbReference>
<comment type="caution">
    <text evidence="11">The sequence shown here is derived from an EMBL/GenBank/DDBJ whole genome shotgun (WGS) entry which is preliminary data.</text>
</comment>
<dbReference type="InterPro" id="IPR050640">
    <property type="entry name" value="Bact_2-comp_sensor_kinase"/>
</dbReference>
<dbReference type="RefSeq" id="WP_282906678.1">
    <property type="nucleotide sequence ID" value="NZ_JAGRPV010000001.1"/>
</dbReference>
<evidence type="ECO:0000256" key="8">
    <source>
        <dbReference type="ARBA" id="ARBA00023136"/>
    </source>
</evidence>
<dbReference type="PROSITE" id="PS50885">
    <property type="entry name" value="HAMP"/>
    <property type="match status" value="1"/>
</dbReference>
<evidence type="ECO:0000256" key="7">
    <source>
        <dbReference type="ARBA" id="ARBA00022989"/>
    </source>
</evidence>
<dbReference type="InterPro" id="IPR003660">
    <property type="entry name" value="HAMP_dom"/>
</dbReference>
<dbReference type="InterPro" id="IPR010559">
    <property type="entry name" value="Sig_transdc_His_kin_internal"/>
</dbReference>
<evidence type="ECO:0000256" key="1">
    <source>
        <dbReference type="ARBA" id="ARBA00004651"/>
    </source>
</evidence>
<evidence type="ECO:0000256" key="3">
    <source>
        <dbReference type="ARBA" id="ARBA00022553"/>
    </source>
</evidence>
<dbReference type="Pfam" id="PF02743">
    <property type="entry name" value="dCache_1"/>
    <property type="match status" value="1"/>
</dbReference>
<evidence type="ECO:0000256" key="5">
    <source>
        <dbReference type="ARBA" id="ARBA00022692"/>
    </source>
</evidence>
<evidence type="ECO:0000256" key="9">
    <source>
        <dbReference type="SAM" id="Phobius"/>
    </source>
</evidence>
<dbReference type="CDD" id="cd06225">
    <property type="entry name" value="HAMP"/>
    <property type="match status" value="1"/>
</dbReference>
<keyword evidence="3" id="KW-0597">Phosphoprotein</keyword>
<dbReference type="Proteomes" id="UP001161691">
    <property type="component" value="Unassembled WGS sequence"/>
</dbReference>
<feature type="domain" description="HAMP" evidence="10">
    <location>
        <begin position="309"/>
        <end position="361"/>
    </location>
</feature>
<dbReference type="SUPFAM" id="SSF55874">
    <property type="entry name" value="ATPase domain of HSP90 chaperone/DNA topoisomerase II/histidine kinase"/>
    <property type="match status" value="1"/>
</dbReference>
<dbReference type="PANTHER" id="PTHR34220">
    <property type="entry name" value="SENSOR HISTIDINE KINASE YPDA"/>
    <property type="match status" value="1"/>
</dbReference>
<dbReference type="InterPro" id="IPR003594">
    <property type="entry name" value="HATPase_dom"/>
</dbReference>
<dbReference type="GO" id="GO:0004673">
    <property type="term" value="F:protein histidine kinase activity"/>
    <property type="evidence" value="ECO:0007669"/>
    <property type="project" value="UniProtKB-EC"/>
</dbReference>
<keyword evidence="8 9" id="KW-0472">Membrane</keyword>
<dbReference type="SMART" id="SM00304">
    <property type="entry name" value="HAMP"/>
    <property type="match status" value="1"/>
</dbReference>
<accession>A0ABT6T9W7</accession>
<evidence type="ECO:0000313" key="11">
    <source>
        <dbReference type="EMBL" id="MDI4643624.1"/>
    </source>
</evidence>
<evidence type="ECO:0000256" key="4">
    <source>
        <dbReference type="ARBA" id="ARBA00022679"/>
    </source>
</evidence>